<feature type="compositionally biased region" description="Basic and acidic residues" evidence="1">
    <location>
        <begin position="592"/>
        <end position="601"/>
    </location>
</feature>
<name>A0A2V1EF77_9PLEO</name>
<reference evidence="2 3" key="1">
    <citation type="journal article" date="2018" name="Sci. Rep.">
        <title>Comparative genomics provides insights into the lifestyle and reveals functional heterogeneity of dark septate endophytic fungi.</title>
        <authorList>
            <person name="Knapp D.G."/>
            <person name="Nemeth J.B."/>
            <person name="Barry K."/>
            <person name="Hainaut M."/>
            <person name="Henrissat B."/>
            <person name="Johnson J."/>
            <person name="Kuo A."/>
            <person name="Lim J.H.P."/>
            <person name="Lipzen A."/>
            <person name="Nolan M."/>
            <person name="Ohm R.A."/>
            <person name="Tamas L."/>
            <person name="Grigoriev I.V."/>
            <person name="Spatafora J.W."/>
            <person name="Nagy L.G."/>
            <person name="Kovacs G.M."/>
        </authorList>
    </citation>
    <scope>NUCLEOTIDE SEQUENCE [LARGE SCALE GENOMIC DNA]</scope>
    <source>
        <strain evidence="2 3">DSE2036</strain>
    </source>
</reference>
<dbReference type="OrthoDB" id="288942at2759"/>
<feature type="compositionally biased region" description="Basic and acidic residues" evidence="1">
    <location>
        <begin position="79"/>
        <end position="94"/>
    </location>
</feature>
<dbReference type="AlphaFoldDB" id="A0A2V1EF77"/>
<evidence type="ECO:0000256" key="1">
    <source>
        <dbReference type="SAM" id="MobiDB-lite"/>
    </source>
</evidence>
<feature type="region of interest" description="Disordered" evidence="1">
    <location>
        <begin position="508"/>
        <end position="537"/>
    </location>
</feature>
<dbReference type="PANTHER" id="PTHR38790:SF4">
    <property type="entry name" value="2EXR DOMAIN-CONTAINING PROTEIN"/>
    <property type="match status" value="1"/>
</dbReference>
<feature type="region of interest" description="Disordered" evidence="1">
    <location>
        <begin position="579"/>
        <end position="624"/>
    </location>
</feature>
<dbReference type="PANTHER" id="PTHR38790">
    <property type="entry name" value="2EXR DOMAIN-CONTAINING PROTEIN-RELATED"/>
    <property type="match status" value="1"/>
</dbReference>
<feature type="compositionally biased region" description="Basic and acidic residues" evidence="1">
    <location>
        <begin position="612"/>
        <end position="624"/>
    </location>
</feature>
<dbReference type="EMBL" id="KZ805300">
    <property type="protein sequence ID" value="PVI08374.1"/>
    <property type="molecule type" value="Genomic_DNA"/>
</dbReference>
<dbReference type="Proteomes" id="UP000244855">
    <property type="component" value="Unassembled WGS sequence"/>
</dbReference>
<organism evidence="2 3">
    <name type="scientific">Periconia macrospinosa</name>
    <dbReference type="NCBI Taxonomy" id="97972"/>
    <lineage>
        <taxon>Eukaryota</taxon>
        <taxon>Fungi</taxon>
        <taxon>Dikarya</taxon>
        <taxon>Ascomycota</taxon>
        <taxon>Pezizomycotina</taxon>
        <taxon>Dothideomycetes</taxon>
        <taxon>Pleosporomycetidae</taxon>
        <taxon>Pleosporales</taxon>
        <taxon>Massarineae</taxon>
        <taxon>Periconiaceae</taxon>
        <taxon>Periconia</taxon>
    </lineage>
</organism>
<evidence type="ECO:0000313" key="2">
    <source>
        <dbReference type="EMBL" id="PVI08374.1"/>
    </source>
</evidence>
<accession>A0A2V1EF77</accession>
<feature type="compositionally biased region" description="Acidic residues" evidence="1">
    <location>
        <begin position="579"/>
        <end position="591"/>
    </location>
</feature>
<keyword evidence="3" id="KW-1185">Reference proteome</keyword>
<sequence>MRDRKKDSADALLDAVWMQYWDNVETPKKDMKNDRIDPSLPTPPNSSNKLKRARDDDSTVEYTQHKKHRLETQRNPLVDPRRNSDTCNKVEPRRGTKRSMSSSESDAAEITEYKRQRRGGTVPPENAQASKFKPIGLHVSPLAFELNSKTVHPQYRSPLFGRLPKSIRESIYRYALAGGSSAAPNSHKNQALFSSSIAYALLRTCRAVYMETFKLPMLLTTLQFHGPGLPTTPDLNRIAPWQFALIQSLQINLEQERQSYLRSIVQKWRAKVRNESVYVVPRLFQTGEYFTTLIRSFYFGLRRPASGPLADGTRIDSTQERRSQPQLYAFGSMVARPLTHLTLRLNRDDWRYAQCNPLRKNSAEELCFDPAIFSSSTIGTWHPRSIPGNTLYTIHDMLYLDSQRRANITPEFEKDSLNSVIFSIPSLQTLDIVLETYAPKRAQLERVVECGKQWTFPITDTRERLIWTGRISEEKRRNDIDQPATACAYQSRSTQTDFDMDMDVVEERDEEGDMTTHSQQRKNSRGSTQPPQDWKSEGVIVRTLHYKRGRFQKRRTDQESSVAWLSDITEQLQETSLMDVDEESQTEDFIIDEGRDADADYRAQTGNDDDEQSRWRRGVELRRR</sequence>
<feature type="compositionally biased region" description="Basic and acidic residues" evidence="1">
    <location>
        <begin position="25"/>
        <end position="37"/>
    </location>
</feature>
<proteinExistence type="predicted"/>
<dbReference type="STRING" id="97972.A0A2V1EF77"/>
<evidence type="ECO:0008006" key="4">
    <source>
        <dbReference type="Google" id="ProtNLM"/>
    </source>
</evidence>
<evidence type="ECO:0000313" key="3">
    <source>
        <dbReference type="Proteomes" id="UP000244855"/>
    </source>
</evidence>
<feature type="region of interest" description="Disordered" evidence="1">
    <location>
        <begin position="25"/>
        <end position="130"/>
    </location>
</feature>
<gene>
    <name evidence="2" type="ORF">DM02DRAFT_647743</name>
</gene>
<protein>
    <recommendedName>
        <fullName evidence="4">F-box domain-containing protein</fullName>
    </recommendedName>
</protein>